<proteinExistence type="inferred from homology"/>
<evidence type="ECO:0000256" key="9">
    <source>
        <dbReference type="SAM" id="MobiDB-lite"/>
    </source>
</evidence>
<keyword evidence="3 8" id="KW-0175">Coiled coil</keyword>
<feature type="domain" description="Trichohyalin-plectin-homology" evidence="10">
    <location>
        <begin position="210"/>
        <end position="354"/>
    </location>
</feature>
<evidence type="ECO:0000256" key="8">
    <source>
        <dbReference type="SAM" id="Coils"/>
    </source>
</evidence>
<keyword evidence="4" id="KW-0969">Cilium</keyword>
<comment type="subcellular location">
    <subcellularLocation>
        <location evidence="1">Cell projection</location>
        <location evidence="1">Cilium</location>
        <location evidence="1">Flagellum</location>
    </subcellularLocation>
</comment>
<keyword evidence="5" id="KW-0966">Cell projection</keyword>
<protein>
    <recommendedName>
        <fullName evidence="7">Cilia- and flagella-associated protein 45</fullName>
    </recommendedName>
</protein>
<dbReference type="EMBL" id="OZ023711">
    <property type="protein sequence ID" value="CAK9859884.1"/>
    <property type="molecule type" value="Genomic_DNA"/>
</dbReference>
<name>A0ABP1ABH6_9BRYO</name>
<sequence length="503" mass="59041">MVGIMKAPSSVHNDCKKDYIDERYQQFSVPRKRAGSDLDRLPKAPPSSVHGSCISDYINEKSNVGRTKYSVLSKASEVKSELFGKETWYSKAQTNKKNKNGDNNATHRIIRRPSETDTPPVTDTVIISTSDIDRIKKKAIILTPEILQKMKKEKDDEQDRKNAIANQRKALMLKLEAERKKKSGPMSDTEVLKRQNDAMILEEAVKAFEERLDDVKEMNKICTYSRCVTVRDGQKNDKINKYNAEKEENMRHHYIMEAARKKLIAYYDDIEEKKKVERYAGAVVIRQQIAFNELQRQIADEVKIQEGLKIKREIQRRNEEELKKLEAKRLAGIAMMKNMVKENEMAEEARKEEAHEREWREKEHAEAEKLRLMNEELAFAREQQKNMKMKTLADLALTEQINYYKILKLQREGLEKAKLEEERQHQTRIKNRDEILAQIQKKQELRKLALREKFAEGERLKQQMRVEKLRLEQIKERKLNELDRDGVPAKYKVDLIKKKVGLC</sequence>
<evidence type="ECO:0000256" key="5">
    <source>
        <dbReference type="ARBA" id="ARBA00023273"/>
    </source>
</evidence>
<dbReference type="Proteomes" id="UP001497522">
    <property type="component" value="Chromosome 10"/>
</dbReference>
<reference evidence="11" key="1">
    <citation type="submission" date="2024-03" db="EMBL/GenBank/DDBJ databases">
        <authorList>
            <consortium name="ELIXIR-Norway"/>
            <consortium name="Elixir Norway"/>
        </authorList>
    </citation>
    <scope>NUCLEOTIDE SEQUENCE</scope>
</reference>
<evidence type="ECO:0000256" key="2">
    <source>
        <dbReference type="ARBA" id="ARBA00022846"/>
    </source>
</evidence>
<evidence type="ECO:0000256" key="7">
    <source>
        <dbReference type="ARBA" id="ARBA00034142"/>
    </source>
</evidence>
<feature type="region of interest" description="Disordered" evidence="9">
    <location>
        <begin position="31"/>
        <end position="50"/>
    </location>
</feature>
<evidence type="ECO:0000313" key="12">
    <source>
        <dbReference type="Proteomes" id="UP001497522"/>
    </source>
</evidence>
<evidence type="ECO:0000256" key="4">
    <source>
        <dbReference type="ARBA" id="ARBA00023069"/>
    </source>
</evidence>
<keyword evidence="2" id="KW-0282">Flagellum</keyword>
<organism evidence="11 12">
    <name type="scientific">Sphagnum jensenii</name>
    <dbReference type="NCBI Taxonomy" id="128206"/>
    <lineage>
        <taxon>Eukaryota</taxon>
        <taxon>Viridiplantae</taxon>
        <taxon>Streptophyta</taxon>
        <taxon>Embryophyta</taxon>
        <taxon>Bryophyta</taxon>
        <taxon>Sphagnophytina</taxon>
        <taxon>Sphagnopsida</taxon>
        <taxon>Sphagnales</taxon>
        <taxon>Sphagnaceae</taxon>
        <taxon>Sphagnum</taxon>
    </lineage>
</organism>
<evidence type="ECO:0000256" key="1">
    <source>
        <dbReference type="ARBA" id="ARBA00004230"/>
    </source>
</evidence>
<keyword evidence="12" id="KW-1185">Reference proteome</keyword>
<dbReference type="InterPro" id="IPR033253">
    <property type="entry name" value="CFAP45"/>
</dbReference>
<evidence type="ECO:0000256" key="3">
    <source>
        <dbReference type="ARBA" id="ARBA00023054"/>
    </source>
</evidence>
<accession>A0ABP1ABH6</accession>
<dbReference type="PANTHER" id="PTHR15504">
    <property type="entry name" value="NASOPHARYNGEAL EPITHELIUM SPECIFIC PROTEIN 1"/>
    <property type="match status" value="1"/>
</dbReference>
<dbReference type="Pfam" id="PF13868">
    <property type="entry name" value="TPH"/>
    <property type="match status" value="1"/>
</dbReference>
<evidence type="ECO:0000313" key="11">
    <source>
        <dbReference type="EMBL" id="CAK9859884.1"/>
    </source>
</evidence>
<evidence type="ECO:0000256" key="6">
    <source>
        <dbReference type="ARBA" id="ARBA00034116"/>
    </source>
</evidence>
<dbReference type="InterPro" id="IPR043597">
    <property type="entry name" value="TPH_dom"/>
</dbReference>
<comment type="similarity">
    <text evidence="6">Belongs to the CFAP45 family.</text>
</comment>
<feature type="coiled-coil region" evidence="8">
    <location>
        <begin position="308"/>
        <end position="424"/>
    </location>
</feature>
<gene>
    <name evidence="11" type="ORF">CSSPJE1EN2_LOCUS2879</name>
</gene>
<evidence type="ECO:0000259" key="10">
    <source>
        <dbReference type="Pfam" id="PF13868"/>
    </source>
</evidence>
<dbReference type="PANTHER" id="PTHR15504:SF0">
    <property type="entry name" value="CILIA- AND FLAGELLA-ASSOCIATED PROTEIN 45"/>
    <property type="match status" value="1"/>
</dbReference>